<dbReference type="RefSeq" id="WP_284206341.1">
    <property type="nucleotide sequence ID" value="NZ_BSSU01000002.1"/>
</dbReference>
<proteinExistence type="predicted"/>
<dbReference type="InterPro" id="IPR022253">
    <property type="entry name" value="Ribosome_recyc_fac_bac"/>
</dbReference>
<gene>
    <name evidence="1" type="ORF">theurythT_04700</name>
</gene>
<reference evidence="1 2" key="1">
    <citation type="submission" date="2023-03" db="EMBL/GenBank/DDBJ databases">
        <title>Draft genome sequence of Thalassotalea eurytherma JCM 18482T.</title>
        <authorList>
            <person name="Sawabe T."/>
        </authorList>
    </citation>
    <scope>NUCLEOTIDE SEQUENCE [LARGE SCALE GENOMIC DNA]</scope>
    <source>
        <strain evidence="1 2">JCM 18482</strain>
    </source>
</reference>
<dbReference type="Pfam" id="PF12614">
    <property type="entry name" value="RRF_GI"/>
    <property type="match status" value="1"/>
</dbReference>
<protein>
    <submittedName>
        <fullName evidence="1">Ribosome recycling factor</fullName>
    </submittedName>
</protein>
<sequence length="122" mass="13967">MAALITIILPSFLRKSLKAYALKALIRDHGCALNRIGRSRNWQLTGTTEQLEQIVHDIARSNEESWQWLVKKLSSHVEYTTHESLLALAKRNPNITVNELMTKSNCTLAQARLVIDELEWLD</sequence>
<organism evidence="1 2">
    <name type="scientific">Thalassotalea eurytherma</name>
    <dbReference type="NCBI Taxonomy" id="1144278"/>
    <lineage>
        <taxon>Bacteria</taxon>
        <taxon>Pseudomonadati</taxon>
        <taxon>Pseudomonadota</taxon>
        <taxon>Gammaproteobacteria</taxon>
        <taxon>Alteromonadales</taxon>
        <taxon>Colwelliaceae</taxon>
        <taxon>Thalassotalea</taxon>
    </lineage>
</organism>
<accession>A0ABQ6GYK5</accession>
<evidence type="ECO:0000313" key="2">
    <source>
        <dbReference type="Proteomes" id="UP001157133"/>
    </source>
</evidence>
<name>A0ABQ6GYK5_9GAMM</name>
<comment type="caution">
    <text evidence="1">The sequence shown here is derived from an EMBL/GenBank/DDBJ whole genome shotgun (WGS) entry which is preliminary data.</text>
</comment>
<dbReference type="Proteomes" id="UP001157133">
    <property type="component" value="Unassembled WGS sequence"/>
</dbReference>
<dbReference type="EMBL" id="BSSU01000002">
    <property type="protein sequence ID" value="GLX81018.1"/>
    <property type="molecule type" value="Genomic_DNA"/>
</dbReference>
<keyword evidence="2" id="KW-1185">Reference proteome</keyword>
<evidence type="ECO:0000313" key="1">
    <source>
        <dbReference type="EMBL" id="GLX81018.1"/>
    </source>
</evidence>